<gene>
    <name evidence="5" type="ORF">SAMN05444277_103302</name>
</gene>
<protein>
    <submittedName>
        <fullName evidence="5">Transcriptional regulator, LacI family</fullName>
    </submittedName>
</protein>
<dbReference type="GO" id="GO:0003700">
    <property type="term" value="F:DNA-binding transcription factor activity"/>
    <property type="evidence" value="ECO:0007669"/>
    <property type="project" value="TreeGrafter"/>
</dbReference>
<keyword evidence="6" id="KW-1185">Reference proteome</keyword>
<accession>A0A1I5UHM2</accession>
<dbReference type="PANTHER" id="PTHR30146">
    <property type="entry name" value="LACI-RELATED TRANSCRIPTIONAL REPRESSOR"/>
    <property type="match status" value="1"/>
</dbReference>
<dbReference type="Proteomes" id="UP000199031">
    <property type="component" value="Unassembled WGS sequence"/>
</dbReference>
<dbReference type="InterPro" id="IPR000843">
    <property type="entry name" value="HTH_LacI"/>
</dbReference>
<keyword evidence="2" id="KW-0238">DNA-binding</keyword>
<keyword evidence="3" id="KW-0804">Transcription</keyword>
<reference evidence="5 6" key="1">
    <citation type="submission" date="2016-10" db="EMBL/GenBank/DDBJ databases">
        <authorList>
            <person name="de Groot N.N."/>
        </authorList>
    </citation>
    <scope>NUCLEOTIDE SEQUENCE [LARGE SCALE GENOMIC DNA]</scope>
    <source>
        <strain evidence="5 6">DSM 28286</strain>
    </source>
</reference>
<dbReference type="STRING" id="1465490.SAMN05444277_103302"/>
<dbReference type="Gene3D" id="3.40.50.2300">
    <property type="match status" value="2"/>
</dbReference>
<dbReference type="EMBL" id="FOXQ01000003">
    <property type="protein sequence ID" value="SFP94793.1"/>
    <property type="molecule type" value="Genomic_DNA"/>
</dbReference>
<evidence type="ECO:0000313" key="5">
    <source>
        <dbReference type="EMBL" id="SFP94793.1"/>
    </source>
</evidence>
<dbReference type="PANTHER" id="PTHR30146:SF109">
    <property type="entry name" value="HTH-TYPE TRANSCRIPTIONAL REGULATOR GALS"/>
    <property type="match status" value="1"/>
</dbReference>
<evidence type="ECO:0000256" key="1">
    <source>
        <dbReference type="ARBA" id="ARBA00023015"/>
    </source>
</evidence>
<name>A0A1I5UHM2_9BACT</name>
<dbReference type="CDD" id="cd01392">
    <property type="entry name" value="HTH_LacI"/>
    <property type="match status" value="1"/>
</dbReference>
<keyword evidence="1" id="KW-0805">Transcription regulation</keyword>
<dbReference type="InterPro" id="IPR010982">
    <property type="entry name" value="Lambda_DNA-bd_dom_sf"/>
</dbReference>
<evidence type="ECO:0000256" key="2">
    <source>
        <dbReference type="ARBA" id="ARBA00023125"/>
    </source>
</evidence>
<dbReference type="Pfam" id="PF00356">
    <property type="entry name" value="LacI"/>
    <property type="match status" value="1"/>
</dbReference>
<feature type="domain" description="HTH lacI-type" evidence="4">
    <location>
        <begin position="7"/>
        <end position="61"/>
    </location>
</feature>
<dbReference type="Gene3D" id="1.10.260.40">
    <property type="entry name" value="lambda repressor-like DNA-binding domains"/>
    <property type="match status" value="1"/>
</dbReference>
<dbReference type="SMART" id="SM00354">
    <property type="entry name" value="HTH_LACI"/>
    <property type="match status" value="1"/>
</dbReference>
<dbReference type="AlphaFoldDB" id="A0A1I5UHM2"/>
<dbReference type="PROSITE" id="PS50932">
    <property type="entry name" value="HTH_LACI_2"/>
    <property type="match status" value="1"/>
</dbReference>
<evidence type="ECO:0000259" key="4">
    <source>
        <dbReference type="PROSITE" id="PS50932"/>
    </source>
</evidence>
<proteinExistence type="predicted"/>
<evidence type="ECO:0000256" key="3">
    <source>
        <dbReference type="ARBA" id="ARBA00023163"/>
    </source>
</evidence>
<dbReference type="CDD" id="cd06267">
    <property type="entry name" value="PBP1_LacI_sugar_binding-like"/>
    <property type="match status" value="1"/>
</dbReference>
<dbReference type="SUPFAM" id="SSF53822">
    <property type="entry name" value="Periplasmic binding protein-like I"/>
    <property type="match status" value="1"/>
</dbReference>
<organism evidence="5 6">
    <name type="scientific">Parafilimonas terrae</name>
    <dbReference type="NCBI Taxonomy" id="1465490"/>
    <lineage>
        <taxon>Bacteria</taxon>
        <taxon>Pseudomonadati</taxon>
        <taxon>Bacteroidota</taxon>
        <taxon>Chitinophagia</taxon>
        <taxon>Chitinophagales</taxon>
        <taxon>Chitinophagaceae</taxon>
        <taxon>Parafilimonas</taxon>
    </lineage>
</organism>
<dbReference type="GO" id="GO:0000976">
    <property type="term" value="F:transcription cis-regulatory region binding"/>
    <property type="evidence" value="ECO:0007669"/>
    <property type="project" value="TreeGrafter"/>
</dbReference>
<evidence type="ECO:0000313" key="6">
    <source>
        <dbReference type="Proteomes" id="UP000199031"/>
    </source>
</evidence>
<dbReference type="Pfam" id="PF13377">
    <property type="entry name" value="Peripla_BP_3"/>
    <property type="match status" value="1"/>
</dbReference>
<sequence>MKPEKEITIYDIAKQLGVSPATVSRALNNSPSISTSTRKRVNALAEKLGYRHNTFASSLRLQKTNTIGVILHELNSYFITSVLAGIEKIASEAKYNLIIVHSAENAALEIANARNLFHKRVDGVIASLSFDTEDISHFNQFQSKNIPVVFFDRVFENSESTKVIINNFQAGYDATSHLIQQGCRRIAHVTSSLKRNVYAERMRGYKQALLDNKLKFDEKLVIIDGFKEQDATRSAKHILSMKTLPDGLFITNDFCAAVIMQILKDAGVRVPEDIAIVGFNNDSIGKVVSPKLTTINYPGFEMGQVAAQSLINHLKGLWNINLTNTVVIKSELIIRESSLKSGKTA</sequence>
<dbReference type="RefSeq" id="WP_090657028.1">
    <property type="nucleotide sequence ID" value="NZ_FOXQ01000003.1"/>
</dbReference>
<dbReference type="InterPro" id="IPR028082">
    <property type="entry name" value="Peripla_BP_I"/>
</dbReference>
<dbReference type="InterPro" id="IPR046335">
    <property type="entry name" value="LacI/GalR-like_sensor"/>
</dbReference>
<dbReference type="OrthoDB" id="9803256at2"/>
<dbReference type="SUPFAM" id="SSF47413">
    <property type="entry name" value="lambda repressor-like DNA-binding domains"/>
    <property type="match status" value="1"/>
</dbReference>